<dbReference type="PANTHER" id="PTHR44757">
    <property type="entry name" value="DIGUANYLATE CYCLASE DGCP"/>
    <property type="match status" value="1"/>
</dbReference>
<evidence type="ECO:0000259" key="4">
    <source>
        <dbReference type="PROSITE" id="PS50887"/>
    </source>
</evidence>
<dbReference type="Gene3D" id="3.20.20.450">
    <property type="entry name" value="EAL domain"/>
    <property type="match status" value="1"/>
</dbReference>
<dbReference type="InterPro" id="IPR007487">
    <property type="entry name" value="ABC_transpt-TYRBP-like"/>
</dbReference>
<feature type="domain" description="EAL" evidence="3">
    <location>
        <begin position="719"/>
        <end position="969"/>
    </location>
</feature>
<dbReference type="PROSITE" id="PS50887">
    <property type="entry name" value="GGDEF"/>
    <property type="match status" value="1"/>
</dbReference>
<dbReference type="SMART" id="SM00052">
    <property type="entry name" value="EAL"/>
    <property type="match status" value="1"/>
</dbReference>
<dbReference type="SMART" id="SM00267">
    <property type="entry name" value="GGDEF"/>
    <property type="match status" value="1"/>
</dbReference>
<dbReference type="PANTHER" id="PTHR44757:SF2">
    <property type="entry name" value="BIOFILM ARCHITECTURE MAINTENANCE PROTEIN MBAA"/>
    <property type="match status" value="1"/>
</dbReference>
<dbReference type="Pfam" id="PF00563">
    <property type="entry name" value="EAL"/>
    <property type="match status" value="1"/>
</dbReference>
<reference evidence="5 6" key="2">
    <citation type="journal article" date="2015" name="J. Bacteriol.">
        <title>Genomic, proteomic, and biochemical analysis of the organohalide respiratory pathway in Desulfitobacterium dehalogenans.</title>
        <authorList>
            <person name="Kruse T."/>
            <person name="van de Pas B.A."/>
            <person name="Atteia A."/>
            <person name="Krab K."/>
            <person name="Hagen W.R."/>
            <person name="Goodwin L."/>
            <person name="Chain P."/>
            <person name="Boeren S."/>
            <person name="Maphosa F."/>
            <person name="Schraa G."/>
            <person name="de Vos W.M."/>
            <person name="van der Oost J."/>
            <person name="Smidt H."/>
            <person name="Stams A.J."/>
        </authorList>
    </citation>
    <scope>NUCLEOTIDE SEQUENCE [LARGE SCALE GENOMIC DNA]</scope>
    <source>
        <strain evidence="6">ATCC 51507 / DSM 9161 / JW/IU-DC1</strain>
    </source>
</reference>
<dbReference type="Gene3D" id="3.40.50.2300">
    <property type="match status" value="2"/>
</dbReference>
<feature type="domain" description="GGDEF" evidence="4">
    <location>
        <begin position="578"/>
        <end position="710"/>
    </location>
</feature>
<reference evidence="6" key="1">
    <citation type="submission" date="2012-06" db="EMBL/GenBank/DDBJ databases">
        <title>Complete sequence of Desulfitobacterium dehalogenans ATCC 51507.</title>
        <authorList>
            <person name="Lucas S."/>
            <person name="Han J."/>
            <person name="Lapidus A."/>
            <person name="Cheng J.-F."/>
            <person name="Goodwin L."/>
            <person name="Pitluck S."/>
            <person name="Peters L."/>
            <person name="Ovchinnikova G."/>
            <person name="Teshima H."/>
            <person name="Detter J.C."/>
            <person name="Han C."/>
            <person name="Tapia R."/>
            <person name="Land M."/>
            <person name="Hauser L."/>
            <person name="Kyrpides N."/>
            <person name="Ivanova N."/>
            <person name="Pagani I."/>
            <person name="Kruse T."/>
            <person name="de Vos W.M."/>
            <person name="Smidt H."/>
            <person name="Woyke T."/>
        </authorList>
    </citation>
    <scope>NUCLEOTIDE SEQUENCE [LARGE SCALE GENOMIC DNA]</scope>
    <source>
        <strain evidence="6">ATCC 51507 / DSM 9161 / JW/IU-DC1</strain>
    </source>
</reference>
<keyword evidence="1" id="KW-0175">Coiled coil</keyword>
<gene>
    <name evidence="5" type="ordered locus">Desde_1820</name>
</gene>
<keyword evidence="6" id="KW-1185">Reference proteome</keyword>
<dbReference type="CDD" id="cd01949">
    <property type="entry name" value="GGDEF"/>
    <property type="match status" value="1"/>
</dbReference>
<feature type="transmembrane region" description="Helical" evidence="2">
    <location>
        <begin position="352"/>
        <end position="375"/>
    </location>
</feature>
<dbReference type="Proteomes" id="UP000006053">
    <property type="component" value="Chromosome"/>
</dbReference>
<accession>I4A8D1</accession>
<evidence type="ECO:0000313" key="5">
    <source>
        <dbReference type="EMBL" id="AFM00216.1"/>
    </source>
</evidence>
<dbReference type="InterPro" id="IPR052155">
    <property type="entry name" value="Biofilm_reg_signaling"/>
</dbReference>
<evidence type="ECO:0000259" key="3">
    <source>
        <dbReference type="PROSITE" id="PS50883"/>
    </source>
</evidence>
<dbReference type="NCBIfam" id="TIGR00254">
    <property type="entry name" value="GGDEF"/>
    <property type="match status" value="1"/>
</dbReference>
<organism evidence="5 6">
    <name type="scientific">Desulfitobacterium dehalogenans (strain ATCC 51507 / DSM 9161 / JW/IU-DC1)</name>
    <dbReference type="NCBI Taxonomy" id="756499"/>
    <lineage>
        <taxon>Bacteria</taxon>
        <taxon>Bacillati</taxon>
        <taxon>Bacillota</taxon>
        <taxon>Clostridia</taxon>
        <taxon>Eubacteriales</taxon>
        <taxon>Desulfitobacteriaceae</taxon>
        <taxon>Desulfitobacterium</taxon>
    </lineage>
</organism>
<proteinExistence type="predicted"/>
<dbReference type="InterPro" id="IPR000160">
    <property type="entry name" value="GGDEF_dom"/>
</dbReference>
<dbReference type="SUPFAM" id="SSF55785">
    <property type="entry name" value="PYP-like sensor domain (PAS domain)"/>
    <property type="match status" value="1"/>
</dbReference>
<dbReference type="Gene3D" id="3.30.70.270">
    <property type="match status" value="1"/>
</dbReference>
<dbReference type="AlphaFoldDB" id="I4A8D1"/>
<dbReference type="SUPFAM" id="SSF141868">
    <property type="entry name" value="EAL domain-like"/>
    <property type="match status" value="1"/>
</dbReference>
<dbReference type="OrthoDB" id="9805474at2"/>
<protein>
    <submittedName>
        <fullName evidence="5">Diguanylate cyclase (GGDEF) domain-containing protein</fullName>
    </submittedName>
</protein>
<dbReference type="SUPFAM" id="SSF55073">
    <property type="entry name" value="Nucleotide cyclase"/>
    <property type="match status" value="1"/>
</dbReference>
<sequence length="973" mass="111577" precursor="true">MTIINNNLMKKFIIILIVFFCLFSGPKPSVQAQTNQRVLFISSYSESFETVPEQIAGIHEALDPQNILLDIEYMDTKRFDTQENVHNFFTSLQYKLDHTEPYDAIIVGDDRALDFAMTYQKELFAELPILFLGINDINRAEEAARSSYITGIVESVPIKENIELALKFNSNVNRVLGLVESSITGMGEKDQFYGAVGFYPSLRFEDVNISEHTQEEMAGILQEIKDDTIVLFIGSMYRDKAGVDLSIDEAAAFISANTHVPVYRPTIGGVGQGFLGGMQISYREMGKRAGEMAVQVLSGTPVQDIPMMNKSPYHAIFDYQVVQQFDLPENLLPGDAFLLNKEVSYFEQNMKLLMGVFAALFIMMIISTLMGIDSLKHRTMQRKLRESNEELSATYEELAATEEELRHQYKLIEENVQRIELFNQKYEHAIYSTNSVVWELNLSNRNIYFSQNFQNWLSHPFPWMEPFDVLMKKYLDEKTAQLINDEIAAYLDGKKSEIMVEFPVKPSSNQPRWIKAHGKSIQGSGEEEVILYGILTDVTEGKRQQEHIDHLAHYDYLTNLPNRMSFMKTLQEEVEKGQPLYIILMDIDNFKEINDTLGHVWGDKVLRSVAQKLSDNACPNMFISRFGGDEFLVLITNRDGCSMEECIKHIRTLFEQPIPVDRNEYTIKFSMGITRYPEDSTNIDQLIMNADTALYQVKRNGKNHHLLYNKEMQQELRNKAVTEGIIQKAVQEDGFYLVYQPQVNVKTGEIESFEALVRLKHHAIPPDVFIGIAEESDLICQIGRAVTKEAIRQAANWRDKGHPRKPISINFSSKQIRDKDYLQFLINTLEEYELDPQYLEIEITESILLEETELTLELLERIKELGIKIALDDFGTGFSSLNYLTYIPVNKVKLDKSLCDKFLSPDNIKVIESIISLAHSLNLVITAEGIEEQWQYEQLKASGCNTIQGYLFSKPLIAEEAEKIYEKNFLHLI</sequence>
<feature type="coiled-coil region" evidence="1">
    <location>
        <begin position="377"/>
        <end position="415"/>
    </location>
</feature>
<dbReference type="EMBL" id="CP003348">
    <property type="protein sequence ID" value="AFM00216.1"/>
    <property type="molecule type" value="Genomic_DNA"/>
</dbReference>
<dbReference type="CDD" id="cd01948">
    <property type="entry name" value="EAL"/>
    <property type="match status" value="1"/>
</dbReference>
<keyword evidence="2" id="KW-1133">Transmembrane helix</keyword>
<dbReference type="InterPro" id="IPR001633">
    <property type="entry name" value="EAL_dom"/>
</dbReference>
<dbReference type="InterPro" id="IPR035919">
    <property type="entry name" value="EAL_sf"/>
</dbReference>
<dbReference type="HOGENOM" id="CLU_000445_49_3_9"/>
<dbReference type="Pfam" id="PF04392">
    <property type="entry name" value="ABC_sub_bind"/>
    <property type="match status" value="1"/>
</dbReference>
<dbReference type="InterPro" id="IPR043128">
    <property type="entry name" value="Rev_trsase/Diguanyl_cyclase"/>
</dbReference>
<keyword evidence="2" id="KW-0472">Membrane</keyword>
<dbReference type="eggNOG" id="COG2984">
    <property type="taxonomic scope" value="Bacteria"/>
</dbReference>
<name>I4A8D1_DESDJ</name>
<dbReference type="eggNOG" id="COG2202">
    <property type="taxonomic scope" value="Bacteria"/>
</dbReference>
<evidence type="ECO:0000256" key="1">
    <source>
        <dbReference type="SAM" id="Coils"/>
    </source>
</evidence>
<keyword evidence="2" id="KW-0812">Transmembrane</keyword>
<dbReference type="KEGG" id="ddh:Desde_1820"/>
<dbReference type="eggNOG" id="COG5001">
    <property type="taxonomic scope" value="Bacteria"/>
</dbReference>
<dbReference type="PROSITE" id="PS50883">
    <property type="entry name" value="EAL"/>
    <property type="match status" value="1"/>
</dbReference>
<evidence type="ECO:0000313" key="6">
    <source>
        <dbReference type="Proteomes" id="UP000006053"/>
    </source>
</evidence>
<dbReference type="Pfam" id="PF00990">
    <property type="entry name" value="GGDEF"/>
    <property type="match status" value="1"/>
</dbReference>
<dbReference type="STRING" id="756499.Desde_1820"/>
<dbReference type="InterPro" id="IPR035965">
    <property type="entry name" value="PAS-like_dom_sf"/>
</dbReference>
<dbReference type="Gene3D" id="3.30.450.20">
    <property type="entry name" value="PAS domain"/>
    <property type="match status" value="1"/>
</dbReference>
<evidence type="ECO:0000256" key="2">
    <source>
        <dbReference type="SAM" id="Phobius"/>
    </source>
</evidence>
<dbReference type="InterPro" id="IPR029787">
    <property type="entry name" value="Nucleotide_cyclase"/>
</dbReference>